<gene>
    <name evidence="4" type="ORF">Mal52_43600</name>
</gene>
<evidence type="ECO:0000256" key="1">
    <source>
        <dbReference type="ARBA" id="ARBA00010211"/>
    </source>
</evidence>
<dbReference type="Pfam" id="PF01557">
    <property type="entry name" value="FAA_hydrolase"/>
    <property type="match status" value="1"/>
</dbReference>
<dbReference type="RefSeq" id="WP_145378402.1">
    <property type="nucleotide sequence ID" value="NZ_CP036276.1"/>
</dbReference>
<feature type="domain" description="Fumarylacetoacetase-like C-terminal" evidence="3">
    <location>
        <begin position="77"/>
        <end position="283"/>
    </location>
</feature>
<dbReference type="EC" id="4.3.2.3" evidence="4"/>
<dbReference type="Proteomes" id="UP000319383">
    <property type="component" value="Chromosome"/>
</dbReference>
<dbReference type="GO" id="GO:0050385">
    <property type="term" value="F:ureidoglycolate lyase activity"/>
    <property type="evidence" value="ECO:0007669"/>
    <property type="project" value="UniProtKB-EC"/>
</dbReference>
<dbReference type="Gene3D" id="3.90.850.10">
    <property type="entry name" value="Fumarylacetoacetase-like, C-terminal domain"/>
    <property type="match status" value="1"/>
</dbReference>
<evidence type="ECO:0000256" key="2">
    <source>
        <dbReference type="ARBA" id="ARBA00022723"/>
    </source>
</evidence>
<dbReference type="GO" id="GO:0046872">
    <property type="term" value="F:metal ion binding"/>
    <property type="evidence" value="ECO:0007669"/>
    <property type="project" value="UniProtKB-KW"/>
</dbReference>
<evidence type="ECO:0000313" key="5">
    <source>
        <dbReference type="Proteomes" id="UP000319383"/>
    </source>
</evidence>
<keyword evidence="5" id="KW-1185">Reference proteome</keyword>
<keyword evidence="2" id="KW-0479">Metal-binding</keyword>
<dbReference type="InterPro" id="IPR051121">
    <property type="entry name" value="FAH"/>
</dbReference>
<organism evidence="4 5">
    <name type="scientific">Symmachiella dynata</name>
    <dbReference type="NCBI Taxonomy" id="2527995"/>
    <lineage>
        <taxon>Bacteria</taxon>
        <taxon>Pseudomonadati</taxon>
        <taxon>Planctomycetota</taxon>
        <taxon>Planctomycetia</taxon>
        <taxon>Planctomycetales</taxon>
        <taxon>Planctomycetaceae</taxon>
        <taxon>Symmachiella</taxon>
    </lineage>
</organism>
<dbReference type="PANTHER" id="PTHR42796:SF4">
    <property type="entry name" value="FUMARYLACETOACETATE HYDROLASE DOMAIN-CONTAINING PROTEIN 2A"/>
    <property type="match status" value="1"/>
</dbReference>
<keyword evidence="4" id="KW-0456">Lyase</keyword>
<comment type="similarity">
    <text evidence="1">Belongs to the FAH family.</text>
</comment>
<sequence length="286" mass="30545">MHLATLRTNAGNRAVAVIENQYVDLQAADPTLANDMAGLLAELPQNLKKIEDAAERASAAGEFVTGELLAPITRPGKVICIGLNYRDHAVESNAPIPDEPICFSKFSSSVIGPEETIELPAACKTVDYEAELVVVIGRGGRNISREDAFAHVAGYTVGNDVSARDWQIGRPGGQWLLGKTPDTFAPIGPYVVTADKIENPSDLAISLRLNGETMQDSSTKELIFGVDEIIAHISQLFSLEPGDIIFTGTPPGVGMARKPPVFLKDGDVTEVEIEGLGVLKNSVKQL</sequence>
<dbReference type="AlphaFoldDB" id="A0A517ZTS2"/>
<name>A0A517ZTS2_9PLAN</name>
<dbReference type="SUPFAM" id="SSF56529">
    <property type="entry name" value="FAH"/>
    <property type="match status" value="1"/>
</dbReference>
<dbReference type="PANTHER" id="PTHR42796">
    <property type="entry name" value="FUMARYLACETOACETATE HYDROLASE DOMAIN-CONTAINING PROTEIN 2A-RELATED"/>
    <property type="match status" value="1"/>
</dbReference>
<dbReference type="KEGG" id="sdyn:Mal52_43600"/>
<dbReference type="GO" id="GO:0016853">
    <property type="term" value="F:isomerase activity"/>
    <property type="evidence" value="ECO:0007669"/>
    <property type="project" value="UniProtKB-ARBA"/>
</dbReference>
<dbReference type="FunFam" id="3.90.850.10:FF:000002">
    <property type="entry name" value="2-hydroxyhepta-2,4-diene-1,7-dioate isomerase"/>
    <property type="match status" value="1"/>
</dbReference>
<evidence type="ECO:0000313" key="4">
    <source>
        <dbReference type="EMBL" id="QDU45863.1"/>
    </source>
</evidence>
<dbReference type="InterPro" id="IPR036663">
    <property type="entry name" value="Fumarylacetoacetase_C_sf"/>
</dbReference>
<dbReference type="InterPro" id="IPR011234">
    <property type="entry name" value="Fumarylacetoacetase-like_C"/>
</dbReference>
<dbReference type="EMBL" id="CP036276">
    <property type="protein sequence ID" value="QDU45863.1"/>
    <property type="molecule type" value="Genomic_DNA"/>
</dbReference>
<reference evidence="4 5" key="1">
    <citation type="submission" date="2019-02" db="EMBL/GenBank/DDBJ databases">
        <title>Deep-cultivation of Planctomycetes and their phenomic and genomic characterization uncovers novel biology.</title>
        <authorList>
            <person name="Wiegand S."/>
            <person name="Jogler M."/>
            <person name="Boedeker C."/>
            <person name="Pinto D."/>
            <person name="Vollmers J."/>
            <person name="Rivas-Marin E."/>
            <person name="Kohn T."/>
            <person name="Peeters S.H."/>
            <person name="Heuer A."/>
            <person name="Rast P."/>
            <person name="Oberbeckmann S."/>
            <person name="Bunk B."/>
            <person name="Jeske O."/>
            <person name="Meyerdierks A."/>
            <person name="Storesund J.E."/>
            <person name="Kallscheuer N."/>
            <person name="Luecker S."/>
            <person name="Lage O.M."/>
            <person name="Pohl T."/>
            <person name="Merkel B.J."/>
            <person name="Hornburger P."/>
            <person name="Mueller R.-W."/>
            <person name="Bruemmer F."/>
            <person name="Labrenz M."/>
            <person name="Spormann A.M."/>
            <person name="Op den Camp H."/>
            <person name="Overmann J."/>
            <person name="Amann R."/>
            <person name="Jetten M.S.M."/>
            <person name="Mascher T."/>
            <person name="Medema M.H."/>
            <person name="Devos D.P."/>
            <person name="Kaster A.-K."/>
            <person name="Ovreas L."/>
            <person name="Rohde M."/>
            <person name="Galperin M.Y."/>
            <person name="Jogler C."/>
        </authorList>
    </citation>
    <scope>NUCLEOTIDE SEQUENCE [LARGE SCALE GENOMIC DNA]</scope>
    <source>
        <strain evidence="4 5">Mal52</strain>
    </source>
</reference>
<evidence type="ECO:0000259" key="3">
    <source>
        <dbReference type="Pfam" id="PF01557"/>
    </source>
</evidence>
<dbReference type="GO" id="GO:0019752">
    <property type="term" value="P:carboxylic acid metabolic process"/>
    <property type="evidence" value="ECO:0007669"/>
    <property type="project" value="UniProtKB-ARBA"/>
</dbReference>
<protein>
    <submittedName>
        <fullName evidence="4">Ureidoglycolate lyase</fullName>
        <ecNumber evidence="4">4.3.2.3</ecNumber>
    </submittedName>
</protein>
<accession>A0A517ZTS2</accession>
<proteinExistence type="inferred from homology"/>